<proteinExistence type="predicted"/>
<protein>
    <submittedName>
        <fullName evidence="1">Uncharacterized protein</fullName>
    </submittedName>
</protein>
<organism evidence="1 2">
    <name type="scientific">Burkholderia ubonensis</name>
    <dbReference type="NCBI Taxonomy" id="101571"/>
    <lineage>
        <taxon>Bacteria</taxon>
        <taxon>Pseudomonadati</taxon>
        <taxon>Pseudomonadota</taxon>
        <taxon>Betaproteobacteria</taxon>
        <taxon>Burkholderiales</taxon>
        <taxon>Burkholderiaceae</taxon>
        <taxon>Burkholderia</taxon>
        <taxon>Burkholderia cepacia complex</taxon>
    </lineage>
</organism>
<name>A0A108L6Z3_9BURK</name>
<dbReference type="AlphaFoldDB" id="A0A108L6Z3"/>
<dbReference type="EMBL" id="LPHD01000214">
    <property type="protein sequence ID" value="KWA70386.1"/>
    <property type="molecule type" value="Genomic_DNA"/>
</dbReference>
<dbReference type="RefSeq" id="WP_059878757.1">
    <property type="nucleotide sequence ID" value="NZ_LOVI01000048.1"/>
</dbReference>
<reference evidence="1 2" key="1">
    <citation type="submission" date="2015-11" db="EMBL/GenBank/DDBJ databases">
        <title>Expanding the genomic diversity of Burkholderia species for the development of highly accurate diagnostics.</title>
        <authorList>
            <person name="Sahl J."/>
            <person name="Keim P."/>
            <person name="Wagner D."/>
        </authorList>
    </citation>
    <scope>NUCLEOTIDE SEQUENCE [LARGE SCALE GENOMIC DNA]</scope>
    <source>
        <strain evidence="1 2">MSMB2087WGS</strain>
    </source>
</reference>
<evidence type="ECO:0000313" key="1">
    <source>
        <dbReference type="EMBL" id="KWA70386.1"/>
    </source>
</evidence>
<comment type="caution">
    <text evidence="1">The sequence shown here is derived from an EMBL/GenBank/DDBJ whole genome shotgun (WGS) entry which is preliminary data.</text>
</comment>
<gene>
    <name evidence="1" type="ORF">WL29_07590</name>
</gene>
<accession>A0A108L6Z3</accession>
<evidence type="ECO:0000313" key="2">
    <source>
        <dbReference type="Proteomes" id="UP000060630"/>
    </source>
</evidence>
<sequence>MVVQRLSILAALGKLQAPSIWRCLANRGAKVRRVRIDVDLDTGIESMNVDIVESGLLRTADIAAALGDVPLHMTLTTFHLELVSNPEAAVSRPIARPAPRLTVVRDISRHIARIKRD</sequence>
<dbReference type="Proteomes" id="UP000060630">
    <property type="component" value="Unassembled WGS sequence"/>
</dbReference>